<evidence type="ECO:0000313" key="9">
    <source>
        <dbReference type="EMBL" id="SDE21011.1"/>
    </source>
</evidence>
<keyword evidence="6 7" id="KW-0472">Membrane</keyword>
<organism evidence="9 10">
    <name type="scientific">Bhargavaea beijingensis</name>
    <dbReference type="NCBI Taxonomy" id="426756"/>
    <lineage>
        <taxon>Bacteria</taxon>
        <taxon>Bacillati</taxon>
        <taxon>Bacillota</taxon>
        <taxon>Bacilli</taxon>
        <taxon>Bacillales</taxon>
        <taxon>Caryophanaceae</taxon>
        <taxon>Bhargavaea</taxon>
    </lineage>
</organism>
<feature type="transmembrane region" description="Helical" evidence="7">
    <location>
        <begin position="347"/>
        <end position="366"/>
    </location>
</feature>
<dbReference type="InterPro" id="IPR036259">
    <property type="entry name" value="MFS_trans_sf"/>
</dbReference>
<evidence type="ECO:0000256" key="5">
    <source>
        <dbReference type="ARBA" id="ARBA00022989"/>
    </source>
</evidence>
<dbReference type="GO" id="GO:0022857">
    <property type="term" value="F:transmembrane transporter activity"/>
    <property type="evidence" value="ECO:0007669"/>
    <property type="project" value="InterPro"/>
</dbReference>
<keyword evidence="4 7" id="KW-0812">Transmembrane</keyword>
<keyword evidence="2" id="KW-0813">Transport</keyword>
<evidence type="ECO:0000313" key="10">
    <source>
        <dbReference type="Proteomes" id="UP000198823"/>
    </source>
</evidence>
<evidence type="ECO:0000259" key="8">
    <source>
        <dbReference type="PROSITE" id="PS50850"/>
    </source>
</evidence>
<dbReference type="Proteomes" id="UP000198823">
    <property type="component" value="Unassembled WGS sequence"/>
</dbReference>
<evidence type="ECO:0000256" key="2">
    <source>
        <dbReference type="ARBA" id="ARBA00022448"/>
    </source>
</evidence>
<feature type="transmembrane region" description="Helical" evidence="7">
    <location>
        <begin position="173"/>
        <end position="194"/>
    </location>
</feature>
<dbReference type="InterPro" id="IPR011701">
    <property type="entry name" value="MFS"/>
</dbReference>
<feature type="transmembrane region" description="Helical" evidence="7">
    <location>
        <begin position="79"/>
        <end position="96"/>
    </location>
</feature>
<dbReference type="InterPro" id="IPR020846">
    <property type="entry name" value="MFS_dom"/>
</dbReference>
<feature type="transmembrane region" description="Helical" evidence="7">
    <location>
        <begin position="255"/>
        <end position="275"/>
    </location>
</feature>
<feature type="transmembrane region" description="Helical" evidence="7">
    <location>
        <begin position="413"/>
        <end position="437"/>
    </location>
</feature>
<protein>
    <submittedName>
        <fullName evidence="9">Sugar phosphate permease</fullName>
    </submittedName>
</protein>
<name>A0A1G7B1W2_9BACL</name>
<dbReference type="PANTHER" id="PTHR23517:SF3">
    <property type="entry name" value="INTEGRAL MEMBRANE TRANSPORT PROTEIN"/>
    <property type="match status" value="1"/>
</dbReference>
<evidence type="ECO:0000256" key="3">
    <source>
        <dbReference type="ARBA" id="ARBA00022475"/>
    </source>
</evidence>
<dbReference type="Gene3D" id="1.20.1250.20">
    <property type="entry name" value="MFS general substrate transporter like domains"/>
    <property type="match status" value="2"/>
</dbReference>
<feature type="transmembrane region" description="Helical" evidence="7">
    <location>
        <begin position="206"/>
        <end position="226"/>
    </location>
</feature>
<keyword evidence="5 7" id="KW-1133">Transmembrane helix</keyword>
<gene>
    <name evidence="9" type="ORF">SAMN04488126_10512</name>
</gene>
<dbReference type="PROSITE" id="PS50850">
    <property type="entry name" value="MFS"/>
    <property type="match status" value="1"/>
</dbReference>
<feature type="transmembrane region" description="Helical" evidence="7">
    <location>
        <begin position="281"/>
        <end position="299"/>
    </location>
</feature>
<comment type="subcellular location">
    <subcellularLocation>
        <location evidence="1">Cell membrane</location>
        <topology evidence="1">Multi-pass membrane protein</topology>
    </subcellularLocation>
</comment>
<evidence type="ECO:0000256" key="1">
    <source>
        <dbReference type="ARBA" id="ARBA00004651"/>
    </source>
</evidence>
<keyword evidence="3" id="KW-1003">Cell membrane</keyword>
<evidence type="ECO:0000256" key="4">
    <source>
        <dbReference type="ARBA" id="ARBA00022692"/>
    </source>
</evidence>
<evidence type="ECO:0000256" key="6">
    <source>
        <dbReference type="ARBA" id="ARBA00023136"/>
    </source>
</evidence>
<feature type="transmembrane region" description="Helical" evidence="7">
    <location>
        <begin position="449"/>
        <end position="472"/>
    </location>
</feature>
<dbReference type="Pfam" id="PF07690">
    <property type="entry name" value="MFS_1"/>
    <property type="match status" value="1"/>
</dbReference>
<dbReference type="SUPFAM" id="SSF103473">
    <property type="entry name" value="MFS general substrate transporter"/>
    <property type="match status" value="1"/>
</dbReference>
<dbReference type="AlphaFoldDB" id="A0A1G7B1W2"/>
<dbReference type="InterPro" id="IPR050171">
    <property type="entry name" value="MFS_Transporters"/>
</dbReference>
<dbReference type="GO" id="GO:0005886">
    <property type="term" value="C:plasma membrane"/>
    <property type="evidence" value="ECO:0007669"/>
    <property type="project" value="UniProtKB-SubCell"/>
</dbReference>
<proteinExistence type="predicted"/>
<feature type="transmembrane region" description="Helical" evidence="7">
    <location>
        <begin position="108"/>
        <end position="127"/>
    </location>
</feature>
<feature type="transmembrane region" description="Helical" evidence="7">
    <location>
        <begin position="315"/>
        <end position="335"/>
    </location>
</feature>
<feature type="transmembrane region" description="Helical" evidence="7">
    <location>
        <begin position="478"/>
        <end position="499"/>
    </location>
</feature>
<feature type="transmembrane region" description="Helical" evidence="7">
    <location>
        <begin position="386"/>
        <end position="407"/>
    </location>
</feature>
<accession>A0A1G7B1W2</accession>
<dbReference type="EMBL" id="FNAR01000005">
    <property type="protein sequence ID" value="SDE21011.1"/>
    <property type="molecule type" value="Genomic_DNA"/>
</dbReference>
<feature type="domain" description="Major facilitator superfamily (MFS) profile" evidence="8">
    <location>
        <begin position="40"/>
        <end position="504"/>
    </location>
</feature>
<evidence type="ECO:0000256" key="7">
    <source>
        <dbReference type="SAM" id="Phobius"/>
    </source>
</evidence>
<dbReference type="STRING" id="426756.SAMN04488126_10512"/>
<reference evidence="9 10" key="1">
    <citation type="submission" date="2016-10" db="EMBL/GenBank/DDBJ databases">
        <authorList>
            <person name="de Groot N.N."/>
        </authorList>
    </citation>
    <scope>NUCLEOTIDE SEQUENCE [LARGE SCALE GENOMIC DNA]</scope>
    <source>
        <strain evidence="9 10">CGMCC 1.6762</strain>
    </source>
</reference>
<dbReference type="PANTHER" id="PTHR23517">
    <property type="entry name" value="RESISTANCE PROTEIN MDTM, PUTATIVE-RELATED-RELATED"/>
    <property type="match status" value="1"/>
</dbReference>
<sequence>MRAKGTEALLQAGLFHSLHPLKDGVIELRKKGNWKPYHTIWSMLFLGWFVSYIDRTATGPLITYMIEHEVAFFAGVDNPHAIGGLVGSLFFAGFMLMQFPGGALGDRFGYRTIIVLSIFWAGIATILTGIAGGLITFIILRVLLGLGEGVFYSNDRSYISFHSPPDKVGLGMGIALTGVSVGLTVATLGVPLLLSWAEPRFGEHAWRVPFFVLGAITLFSAVLITIHLKPKQLPAGLDPQSPAAKAEYRKALPPLFGYSAVFLAVVMGIYLLAARFGVSDVGIAVLLTALCPVLIVFVYRRRKEEIGPLLKNRNLLLMYLFFIPVMWHLWFYGFWAVSIVRDFGGNALVTAALIASFNGLAGIIGFPLGGMISDRAASRPNGRRNVLAVQTGIVAVLTFVFAGYVMAGYSNPVVLSLLLFVSGLFFFALQPVAHALASDHAPEKQRGSMFGMLNLIAEVGAILSPVVSGAIRDASGNWGVPLLLDGALLAAAFLCALAVTSTSRKAAPSIA</sequence>
<dbReference type="RefSeq" id="WP_218123189.1">
    <property type="nucleotide sequence ID" value="NZ_FNAR01000005.1"/>
</dbReference>